<evidence type="ECO:0000313" key="2">
    <source>
        <dbReference type="EMBL" id="ABR10445.1"/>
    </source>
</evidence>
<dbReference type="Proteomes" id="UP000001999">
    <property type="component" value="Segment"/>
</dbReference>
<feature type="compositionally biased region" description="Low complexity" evidence="1">
    <location>
        <begin position="188"/>
        <end position="197"/>
    </location>
</feature>
<feature type="region of interest" description="Disordered" evidence="1">
    <location>
        <begin position="188"/>
        <end position="220"/>
    </location>
</feature>
<name>A6N1X3_9CAUD</name>
<accession>A6N1X3</accession>
<keyword evidence="3" id="KW-1185">Reference proteome</keyword>
<dbReference type="GeneID" id="5309150"/>
<proteinExistence type="predicted"/>
<dbReference type="RefSeq" id="YP_001294775.1">
    <property type="nucleotide sequence ID" value="NC_009603.1"/>
</dbReference>
<sequence length="220" mass="24047">MTPNIDDVAQTLAEYERLAIATGDKVQIDPPEFSEDGAAWSPFWIADAHPAMARVTVHRNGIATTVYVSWAESFPADDSWRALWLEKPMKLFGAYVVRAALRRAFRDAIGDRREPDEAPAALPVIARDWDAEVAAATTEDAVNALHRAMKDARAVTPDREAALRARLAEVSVSAWQVAPITASVPVPAAVVSTPSRSAPRDYLPPSGNRAARRARKKGRR</sequence>
<reference evidence="2 3" key="1">
    <citation type="submission" date="2007-04" db="EMBL/GenBank/DDBJ databases">
        <title>Isolation, characterization and complete nucleotide sequence of a novel temperate bacteriophage Min1, isolated from the nematode pathogen Microbacterium nematophilum.</title>
        <authorList>
            <person name="Akimkina T.V."/>
            <person name="Venien-Bryan C."/>
            <person name="Hodgkin J.A."/>
        </authorList>
    </citation>
    <scope>NUCLEOTIDE SEQUENCE [LARGE SCALE GENOMIC DNA]</scope>
</reference>
<organism evidence="2 3">
    <name type="scientific">Microbacterium phage Min1</name>
    <dbReference type="NCBI Taxonomy" id="446529"/>
    <lineage>
        <taxon>Viruses</taxon>
        <taxon>Duplodnaviria</taxon>
        <taxon>Heunggongvirae</taxon>
        <taxon>Uroviricota</taxon>
        <taxon>Caudoviricetes</taxon>
        <taxon>Minunavirus</taxon>
        <taxon>Minunavirus Min1</taxon>
    </lineage>
</organism>
<feature type="compositionally biased region" description="Basic residues" evidence="1">
    <location>
        <begin position="210"/>
        <end position="220"/>
    </location>
</feature>
<dbReference type="KEGG" id="vg:5309150"/>
<evidence type="ECO:0000313" key="3">
    <source>
        <dbReference type="Proteomes" id="UP000001999"/>
    </source>
</evidence>
<protein>
    <submittedName>
        <fullName evidence="2">Uncharacterized protein</fullName>
    </submittedName>
</protein>
<dbReference type="EMBL" id="EF579802">
    <property type="protein sequence ID" value="ABR10445.1"/>
    <property type="molecule type" value="Genomic_DNA"/>
</dbReference>
<evidence type="ECO:0000256" key="1">
    <source>
        <dbReference type="SAM" id="MobiDB-lite"/>
    </source>
</evidence>